<dbReference type="Gene3D" id="3.40.190.10">
    <property type="entry name" value="Periplasmic binding protein-like II"/>
    <property type="match status" value="2"/>
</dbReference>
<protein>
    <submittedName>
        <fullName evidence="1">TRAP transporter solute receptor, TAXI family</fullName>
    </submittedName>
</protein>
<evidence type="ECO:0000313" key="1">
    <source>
        <dbReference type="EMBL" id="QGO06412.1"/>
    </source>
</evidence>
<dbReference type="Pfam" id="PF16868">
    <property type="entry name" value="NMT1_3"/>
    <property type="match status" value="1"/>
</dbReference>
<name>A0A9Q5VBE0_PISSA</name>
<gene>
    <name evidence="1" type="ORF">Psal009_02327</name>
</gene>
<organism evidence="1 2">
    <name type="scientific">Piscirickettsia salmonis</name>
    <dbReference type="NCBI Taxonomy" id="1238"/>
    <lineage>
        <taxon>Bacteria</taxon>
        <taxon>Pseudomonadati</taxon>
        <taxon>Pseudomonadota</taxon>
        <taxon>Gammaproteobacteria</taxon>
        <taxon>Thiotrichales</taxon>
        <taxon>Piscirickettsiaceae</taxon>
        <taxon>Piscirickettsia</taxon>
    </lineage>
</organism>
<dbReference type="SUPFAM" id="SSF53850">
    <property type="entry name" value="Periplasmic binding protein-like II"/>
    <property type="match status" value="1"/>
</dbReference>
<sequence>MKFIVSFLSSLLFSVGVMAAPTFITIGSGSTTGVYYPVAVGVAKLINKDVNGVRANARSTGGSVYNALSLQRGNLKMAIMQSDIAYYAYHGQVVKAFLDQPIKSLRGVAALYPEVVQIVANPAIHSITDLKDKRVYIGDIGSGVEQNAKQILALYGLSEKDITPIRGSASLGAQLLQDGRIDAMFYTAGVGSAAIQQITETTKVRFLPVLPEQATVLIKQYPFYTAQQIPAGSYKGQTAAIPAVAVEALLVASSDLPNKVVQAIIGQGLFKQGKIDQFVKLHANLKAYFKLNQAVEGVGIPLHPGAIAAYKALGVPGLN</sequence>
<accession>A0A9Q5VBE0</accession>
<dbReference type="RefSeq" id="WP_032126330.1">
    <property type="nucleotide sequence ID" value="NZ_CP012413.1"/>
</dbReference>
<dbReference type="Proteomes" id="UP000422232">
    <property type="component" value="Chromosome"/>
</dbReference>
<dbReference type="EMBL" id="CP038908">
    <property type="protein sequence ID" value="QGO06412.1"/>
    <property type="molecule type" value="Genomic_DNA"/>
</dbReference>
<dbReference type="GeneID" id="66741516"/>
<dbReference type="NCBIfam" id="TIGR02122">
    <property type="entry name" value="TRAP_TAXI"/>
    <property type="match status" value="1"/>
</dbReference>
<reference evidence="1 2" key="1">
    <citation type="submission" date="2019-04" db="EMBL/GenBank/DDBJ databases">
        <title>Complete genome sequencing of Piscirickettsia salmonis strain Psal-009.</title>
        <authorList>
            <person name="Schober I."/>
            <person name="Bunk B."/>
            <person name="Sproer C."/>
            <person name="Carril G.P."/>
            <person name="Riedel T."/>
            <person name="Flores-Herrera P.A."/>
            <person name="Nourdin-Galindo G."/>
            <person name="Marshall S.H."/>
            <person name="Overmann J."/>
        </authorList>
    </citation>
    <scope>NUCLEOTIDE SEQUENCE [LARGE SCALE GENOMIC DNA]</scope>
    <source>
        <strain evidence="1 2">Psal-009</strain>
    </source>
</reference>
<dbReference type="AlphaFoldDB" id="A0A9Q5VBE0"/>
<proteinExistence type="predicted"/>
<keyword evidence="1" id="KW-0675">Receptor</keyword>
<dbReference type="PANTHER" id="PTHR42941">
    <property type="entry name" value="SLL1037 PROTEIN"/>
    <property type="match status" value="1"/>
</dbReference>
<dbReference type="InterPro" id="IPR011852">
    <property type="entry name" value="TRAP_TAXI"/>
</dbReference>
<dbReference type="CDD" id="cd13567">
    <property type="entry name" value="PBP2_TtGluBP"/>
    <property type="match status" value="1"/>
</dbReference>
<dbReference type="PANTHER" id="PTHR42941:SF1">
    <property type="entry name" value="SLL1037 PROTEIN"/>
    <property type="match status" value="1"/>
</dbReference>
<evidence type="ECO:0000313" key="2">
    <source>
        <dbReference type="Proteomes" id="UP000422232"/>
    </source>
</evidence>
<keyword evidence="2" id="KW-1185">Reference proteome</keyword>